<evidence type="ECO:0000256" key="1">
    <source>
        <dbReference type="SAM" id="MobiDB-lite"/>
    </source>
</evidence>
<proteinExistence type="predicted"/>
<feature type="region of interest" description="Disordered" evidence="1">
    <location>
        <begin position="1"/>
        <end position="23"/>
    </location>
</feature>
<dbReference type="KEGG" id="mpp:MICPUCDRAFT_71056"/>
<gene>
    <name evidence="2" type="ORF">MICPUCDRAFT_71056</name>
</gene>
<dbReference type="AlphaFoldDB" id="C1MWS9"/>
<feature type="compositionally biased region" description="Gly residues" evidence="1">
    <location>
        <begin position="1"/>
        <end position="17"/>
    </location>
</feature>
<keyword evidence="3" id="KW-1185">Reference proteome</keyword>
<protein>
    <submittedName>
        <fullName evidence="2">Predicted protein</fullName>
    </submittedName>
</protein>
<dbReference type="eggNOG" id="ENOG502R8WZ">
    <property type="taxonomic scope" value="Eukaryota"/>
</dbReference>
<dbReference type="OrthoDB" id="498696at2759"/>
<dbReference type="EMBL" id="GG663741">
    <property type="protein sequence ID" value="EEH55633.1"/>
    <property type="molecule type" value="Genomic_DNA"/>
</dbReference>
<dbReference type="OMA" id="HEAMHMV"/>
<dbReference type="RefSeq" id="XP_003059681.1">
    <property type="nucleotide sequence ID" value="XM_003059635.1"/>
</dbReference>
<organism evidence="3">
    <name type="scientific">Micromonas pusilla (strain CCMP1545)</name>
    <name type="common">Picoplanktonic green alga</name>
    <dbReference type="NCBI Taxonomy" id="564608"/>
    <lineage>
        <taxon>Eukaryota</taxon>
        <taxon>Viridiplantae</taxon>
        <taxon>Chlorophyta</taxon>
        <taxon>Mamiellophyceae</taxon>
        <taxon>Mamiellales</taxon>
        <taxon>Mamiellaceae</taxon>
        <taxon>Micromonas</taxon>
    </lineage>
</organism>
<accession>C1MWS9</accession>
<dbReference type="Proteomes" id="UP000001876">
    <property type="component" value="Unassembled WGS sequence"/>
</dbReference>
<dbReference type="GeneID" id="9685141"/>
<name>C1MWS9_MICPC</name>
<evidence type="ECO:0000313" key="2">
    <source>
        <dbReference type="EMBL" id="EEH55633.1"/>
    </source>
</evidence>
<evidence type="ECO:0000313" key="3">
    <source>
        <dbReference type="Proteomes" id="UP000001876"/>
    </source>
</evidence>
<reference evidence="2 3" key="1">
    <citation type="journal article" date="2009" name="Science">
        <title>Green evolution and dynamic adaptations revealed by genomes of the marine picoeukaryotes Micromonas.</title>
        <authorList>
            <person name="Worden A.Z."/>
            <person name="Lee J.H."/>
            <person name="Mock T."/>
            <person name="Rouze P."/>
            <person name="Simmons M.P."/>
            <person name="Aerts A.L."/>
            <person name="Allen A.E."/>
            <person name="Cuvelier M.L."/>
            <person name="Derelle E."/>
            <person name="Everett M.V."/>
            <person name="Foulon E."/>
            <person name="Grimwood J."/>
            <person name="Gundlach H."/>
            <person name="Henrissat B."/>
            <person name="Napoli C."/>
            <person name="McDonald S.M."/>
            <person name="Parker M.S."/>
            <person name="Rombauts S."/>
            <person name="Salamov A."/>
            <person name="Von Dassow P."/>
            <person name="Badger J.H."/>
            <person name="Coutinho P.M."/>
            <person name="Demir E."/>
            <person name="Dubchak I."/>
            <person name="Gentemann C."/>
            <person name="Eikrem W."/>
            <person name="Gready J.E."/>
            <person name="John U."/>
            <person name="Lanier W."/>
            <person name="Lindquist E.A."/>
            <person name="Lucas S."/>
            <person name="Mayer K.F."/>
            <person name="Moreau H."/>
            <person name="Not F."/>
            <person name="Otillar R."/>
            <person name="Panaud O."/>
            <person name="Pangilinan J."/>
            <person name="Paulsen I."/>
            <person name="Piegu B."/>
            <person name="Poliakov A."/>
            <person name="Robbens S."/>
            <person name="Schmutz J."/>
            <person name="Toulza E."/>
            <person name="Wyss T."/>
            <person name="Zelensky A."/>
            <person name="Zhou K."/>
            <person name="Armbrust E.V."/>
            <person name="Bhattacharya D."/>
            <person name="Goodenough U.W."/>
            <person name="Van de Peer Y."/>
            <person name="Grigoriev I.V."/>
        </authorList>
    </citation>
    <scope>NUCLEOTIDE SEQUENCE [LARGE SCALE GENOMIC DNA]</scope>
    <source>
        <strain evidence="2 3">CCMP1545</strain>
    </source>
</reference>
<sequence length="309" mass="32557">MGKSKSGGGGGGGGGGVPTVTLEQFADSLTGASSSSSSSSATVTVSRWDRDDRVFLLRFPSAAAQRDAMGRASVFLEDLDDRGVVVDRIPSGQRGGVANYSGHNMRARDLARFLNRVDATPGAAPTSAEIALRDALARVGVLRTDKSGRWVASGPGTTGHDGDGDGGPVVAAVAGSSNRDEVRDALLHEAMHMVFYTDASWRDACYAHWDDEVAEEDKARWVAFLKGLRYDGDDRELCVNELQAYMCTERLLFGGGEKGGGRGKRDGKEKDDGGDARALGAMQAKFAAFAAARLSNPPSVGAHTKCVWL</sequence>